<keyword evidence="9 16" id="KW-1133">Transmembrane helix</keyword>
<dbReference type="InterPro" id="IPR028994">
    <property type="entry name" value="Integrin_alpha_N"/>
</dbReference>
<dbReference type="PROSITE" id="PS50234">
    <property type="entry name" value="VWFA"/>
    <property type="match status" value="1"/>
</dbReference>
<sequence>MELMFLLFHLGTELMPWCYGFSVDEETPIVFRVQAKSFGTSVAQTTSAVFVGAPLQRGEKNEMGKLYQCTYHTGSCHEVNIQQPPDAVNTSLGLSLAACDDQVLVCGPTLQRACGQNMYVNGYCFILDHNLQPRLRFPEKLPECTAHPTDIVFLIDGSGSIDGDDFETMKRFVSEIIQRLSSRDTRFALMQFSDEFREHFNFNTKDPVRRVMDIDQIGGWTHTATAINKVKGSRDGANKILIVITDGQKTDYIQYSQVIPQAEEAGIIRYAVGVGSAFSSRGAQQELSDIASEPHSEHVFTVNNFSALKSIQNQLEDKVFAIEGTQFQSSSSFQMEMSQEGFSALLTPEGSVLGTVGSNDWSGGVLLYQNTNRNPIFINVSGTAKDMENAYLGKQEIRHPPKPQNSSLQGRSGLLLGAPRYEYVGKVVLFVRQTQHGRWQLKSQAVGEQVGAYFGATLCSVDLDQDMKTDLVLVGAPMYYDSVKGGRVYVCHIQEESLHCTATLEGQGAHVFGRFGASIAERIKGLKFSGRLLYFGQSVSGGTDLTGDGLNDIAVGQQGQVLLMRTRPILHLQVSIEIHPPLIPTSVFKCQGQEEYLEEVTNVAKVCFNVSKATQDKLGTIFSDLQYILALDSKRIHARASFVSDSSVLKRSLQFGLERRCHDHPIKLPICIEDTLTPITLQLNYSLVGKPISQAKNLQPILSEESQKIYTAELPFENNCGSDGKCEDILHTLFNFSGLDTLVVGWIPEFNITASIQNLGEDSYGTTIQFFYPPRVSYRKVTLLQPIRKVVSIKCSSIPVTEEDASGNVTCNINHPIFWSGAEAVFTATFDISPYVDLGGTLRITSRANSENEGSLTKEMVHEVDLPVKYAVYIIVTITEESTKYVNFTAGQEEASKSVEHRYEIKNLRERSIPVSVMFQIPVKLKGIEVWNVPEVIPSEVVGSLSPHPSVSSYPFQDCTIASCKMIRCDILSLQLKKPLEFAIKGDIGFQWVSQIHQRKVTVVSSAQIFYDDTKYAQKEGFVWTQAQTVVECIATYNYLPVITGSTVGGLIFLALIAAALYKVGFFNRQYKQMLIEAESDNENTEPNSPTMEETEISFPSKETAY</sequence>
<keyword evidence="11 16" id="KW-0472">Membrane</keyword>
<dbReference type="Gene3D" id="2.60.40.1460">
    <property type="entry name" value="Integrin domains. Chain A, domain 2"/>
    <property type="match status" value="1"/>
</dbReference>
<dbReference type="InterPro" id="IPR036465">
    <property type="entry name" value="vWFA_dom_sf"/>
</dbReference>
<evidence type="ECO:0000256" key="10">
    <source>
        <dbReference type="ARBA" id="ARBA00023037"/>
    </source>
</evidence>
<keyword evidence="6" id="KW-0677">Repeat</keyword>
<feature type="signal peptide" evidence="16">
    <location>
        <begin position="1"/>
        <end position="20"/>
    </location>
</feature>
<accession>A0A9Q0XIY5</accession>
<dbReference type="EMBL" id="JAPFRF010000012">
    <property type="protein sequence ID" value="KAJ7314123.1"/>
    <property type="molecule type" value="Genomic_DNA"/>
</dbReference>
<dbReference type="GO" id="GO:0009897">
    <property type="term" value="C:external side of plasma membrane"/>
    <property type="evidence" value="ECO:0007669"/>
    <property type="project" value="TreeGrafter"/>
</dbReference>
<evidence type="ECO:0000256" key="7">
    <source>
        <dbReference type="ARBA" id="ARBA00022837"/>
    </source>
</evidence>
<dbReference type="InterPro" id="IPR000413">
    <property type="entry name" value="Integrin_alpha"/>
</dbReference>
<dbReference type="InterPro" id="IPR013519">
    <property type="entry name" value="Int_alpha_beta-p"/>
</dbReference>
<evidence type="ECO:0000256" key="16">
    <source>
        <dbReference type="RuleBase" id="RU003762"/>
    </source>
</evidence>
<dbReference type="PANTHER" id="PTHR23220">
    <property type="entry name" value="INTEGRIN ALPHA"/>
    <property type="match status" value="1"/>
</dbReference>
<evidence type="ECO:0000256" key="4">
    <source>
        <dbReference type="ARBA" id="ARBA00022723"/>
    </source>
</evidence>
<dbReference type="GO" id="GO:0007160">
    <property type="term" value="P:cell-matrix adhesion"/>
    <property type="evidence" value="ECO:0007669"/>
    <property type="project" value="TreeGrafter"/>
</dbReference>
<dbReference type="PROSITE" id="PS51470">
    <property type="entry name" value="FG_GAP"/>
    <property type="match status" value="2"/>
</dbReference>
<keyword evidence="12" id="KW-1015">Disulfide bond</keyword>
<evidence type="ECO:0000313" key="20">
    <source>
        <dbReference type="Proteomes" id="UP001142489"/>
    </source>
</evidence>
<dbReference type="SUPFAM" id="SSF69318">
    <property type="entry name" value="Integrin alpha N-terminal domain"/>
    <property type="match status" value="1"/>
</dbReference>
<dbReference type="PROSITE" id="PS00242">
    <property type="entry name" value="INTEGRIN_ALPHA"/>
    <property type="match status" value="1"/>
</dbReference>
<evidence type="ECO:0000313" key="19">
    <source>
        <dbReference type="EMBL" id="KAJ7314123.1"/>
    </source>
</evidence>
<name>A0A9Q0XIY5_9SAUR</name>
<dbReference type="SUPFAM" id="SSF69179">
    <property type="entry name" value="Integrin domains"/>
    <property type="match status" value="3"/>
</dbReference>
<comment type="caution">
    <text evidence="19">The sequence shown here is derived from an EMBL/GenBank/DDBJ whole genome shotgun (WGS) entry which is preliminary data.</text>
</comment>
<evidence type="ECO:0000256" key="11">
    <source>
        <dbReference type="ARBA" id="ARBA00023136"/>
    </source>
</evidence>
<keyword evidence="3 16" id="KW-0812">Transmembrane</keyword>
<dbReference type="GO" id="GO:0007229">
    <property type="term" value="P:integrin-mediated signaling pathway"/>
    <property type="evidence" value="ECO:0007669"/>
    <property type="project" value="UniProtKB-KW"/>
</dbReference>
<dbReference type="Gene3D" id="3.40.50.410">
    <property type="entry name" value="von Willebrand factor, type A domain"/>
    <property type="match status" value="1"/>
</dbReference>
<evidence type="ECO:0000256" key="5">
    <source>
        <dbReference type="ARBA" id="ARBA00022729"/>
    </source>
</evidence>
<keyword evidence="10 16" id="KW-0401">Integrin</keyword>
<dbReference type="Gene3D" id="2.60.40.1510">
    <property type="entry name" value="ntegrin, alpha v. Chain A, domain 3"/>
    <property type="match status" value="1"/>
</dbReference>
<feature type="repeat" description="FG-GAP" evidence="15">
    <location>
        <begin position="521"/>
        <end position="581"/>
    </location>
</feature>
<dbReference type="Pfam" id="PF08441">
    <property type="entry name" value="Integrin_A_Ig_1"/>
    <property type="match status" value="1"/>
</dbReference>
<evidence type="ECO:0000256" key="6">
    <source>
        <dbReference type="ARBA" id="ARBA00022737"/>
    </source>
</evidence>
<dbReference type="Gene3D" id="2.60.40.1530">
    <property type="entry name" value="ntegrin, alpha v. Chain A, domain 4"/>
    <property type="match status" value="1"/>
</dbReference>
<comment type="similarity">
    <text evidence="2 16">Belongs to the integrin alpha chain family.</text>
</comment>
<feature type="transmembrane region" description="Helical" evidence="16">
    <location>
        <begin position="1039"/>
        <end position="1062"/>
    </location>
</feature>
<evidence type="ECO:0000256" key="12">
    <source>
        <dbReference type="ARBA" id="ARBA00023157"/>
    </source>
</evidence>
<evidence type="ECO:0000256" key="1">
    <source>
        <dbReference type="ARBA" id="ARBA00004479"/>
    </source>
</evidence>
<dbReference type="Proteomes" id="UP001142489">
    <property type="component" value="Unassembled WGS sequence"/>
</dbReference>
<keyword evidence="4" id="KW-0479">Metal-binding</keyword>
<feature type="domain" description="VWFA" evidence="18">
    <location>
        <begin position="150"/>
        <end position="315"/>
    </location>
</feature>
<dbReference type="GO" id="GO:0005178">
    <property type="term" value="F:integrin binding"/>
    <property type="evidence" value="ECO:0007669"/>
    <property type="project" value="TreeGrafter"/>
</dbReference>
<dbReference type="Gene3D" id="2.130.10.130">
    <property type="entry name" value="Integrin alpha, N-terminal"/>
    <property type="match status" value="2"/>
</dbReference>
<feature type="region of interest" description="Disordered" evidence="17">
    <location>
        <begin position="1080"/>
        <end position="1106"/>
    </location>
</feature>
<dbReference type="OrthoDB" id="5317514at2759"/>
<gene>
    <name evidence="19" type="ORF">JRQ81_006060</name>
</gene>
<evidence type="ECO:0000256" key="13">
    <source>
        <dbReference type="ARBA" id="ARBA00023170"/>
    </source>
</evidence>
<dbReference type="PRINTS" id="PR01185">
    <property type="entry name" value="INTEGRINA"/>
</dbReference>
<keyword evidence="5 16" id="KW-0732">Signal</keyword>
<comment type="subcellular location">
    <subcellularLocation>
        <location evidence="1 16">Membrane</location>
        <topology evidence="1 16">Single-pass type I membrane protein</topology>
    </subcellularLocation>
</comment>
<keyword evidence="8 16" id="KW-0130">Cell adhesion</keyword>
<dbReference type="SMART" id="SM00327">
    <property type="entry name" value="VWA"/>
    <property type="match status" value="1"/>
</dbReference>
<evidence type="ECO:0000256" key="14">
    <source>
        <dbReference type="ARBA" id="ARBA00023180"/>
    </source>
</evidence>
<evidence type="ECO:0000256" key="2">
    <source>
        <dbReference type="ARBA" id="ARBA00008054"/>
    </source>
</evidence>
<proteinExistence type="inferred from homology"/>
<dbReference type="SMART" id="SM00191">
    <property type="entry name" value="Int_alpha"/>
    <property type="match status" value="3"/>
</dbReference>
<dbReference type="InterPro" id="IPR032695">
    <property type="entry name" value="Integrin_dom_sf"/>
</dbReference>
<evidence type="ECO:0000256" key="8">
    <source>
        <dbReference type="ARBA" id="ARBA00022889"/>
    </source>
</evidence>
<dbReference type="InterPro" id="IPR048633">
    <property type="entry name" value="ITGAX-like_Ig_3"/>
</dbReference>
<dbReference type="InterPro" id="IPR048285">
    <property type="entry name" value="Integrin_alpha_Ig-like_2"/>
</dbReference>
<keyword evidence="13 16" id="KW-0675">Receptor</keyword>
<evidence type="ECO:0000256" key="3">
    <source>
        <dbReference type="ARBA" id="ARBA00022692"/>
    </source>
</evidence>
<dbReference type="InterPro" id="IPR002035">
    <property type="entry name" value="VWF_A"/>
</dbReference>
<dbReference type="PRINTS" id="PR00453">
    <property type="entry name" value="VWFADOMAIN"/>
</dbReference>
<dbReference type="Gene3D" id="1.20.5.930">
    <property type="entry name" value="Bicelle-embedded integrin alpha(iib) transmembrane segment"/>
    <property type="match status" value="1"/>
</dbReference>
<dbReference type="Pfam" id="PF21520">
    <property type="entry name" value="ITGAX-like_Ig_3"/>
    <property type="match status" value="1"/>
</dbReference>
<evidence type="ECO:0000256" key="9">
    <source>
        <dbReference type="ARBA" id="ARBA00022989"/>
    </source>
</evidence>
<dbReference type="GO" id="GO:0098609">
    <property type="term" value="P:cell-cell adhesion"/>
    <property type="evidence" value="ECO:0007669"/>
    <property type="project" value="TreeGrafter"/>
</dbReference>
<dbReference type="AlphaFoldDB" id="A0A9Q0XIY5"/>
<keyword evidence="20" id="KW-1185">Reference proteome</keyword>
<dbReference type="PANTHER" id="PTHR23220:SF118">
    <property type="entry name" value="INTEGRIN ALPHA-X"/>
    <property type="match status" value="1"/>
</dbReference>
<dbReference type="Pfam" id="PF01839">
    <property type="entry name" value="FG-GAP"/>
    <property type="match status" value="2"/>
</dbReference>
<dbReference type="InterPro" id="IPR013649">
    <property type="entry name" value="Integrin_alpha_Ig-like_1"/>
</dbReference>
<feature type="chain" id="PRO_5040532602" description="VWFA domain-containing protein" evidence="16">
    <location>
        <begin position="21"/>
        <end position="1106"/>
    </location>
</feature>
<protein>
    <recommendedName>
        <fullName evidence="18">VWFA domain-containing protein</fullName>
    </recommendedName>
</protein>
<dbReference type="GO" id="GO:0046872">
    <property type="term" value="F:metal ion binding"/>
    <property type="evidence" value="ECO:0007669"/>
    <property type="project" value="UniProtKB-KW"/>
</dbReference>
<keyword evidence="14" id="KW-0325">Glycoprotein</keyword>
<dbReference type="SUPFAM" id="SSF53300">
    <property type="entry name" value="vWA-like"/>
    <property type="match status" value="1"/>
</dbReference>
<keyword evidence="7" id="KW-0106">Calcium</keyword>
<evidence type="ECO:0000256" key="15">
    <source>
        <dbReference type="PROSITE-ProRule" id="PRU00803"/>
    </source>
</evidence>
<dbReference type="Pfam" id="PF20805">
    <property type="entry name" value="Integrin_A_Ig_2"/>
    <property type="match status" value="1"/>
</dbReference>
<evidence type="ECO:0000256" key="17">
    <source>
        <dbReference type="SAM" id="MobiDB-lite"/>
    </source>
</evidence>
<reference evidence="19" key="1">
    <citation type="journal article" date="2023" name="DNA Res.">
        <title>Chromosome-level genome assembly of Phrynocephalus forsythii using third-generation DNA sequencing and Hi-C analysis.</title>
        <authorList>
            <person name="Qi Y."/>
            <person name="Zhao W."/>
            <person name="Zhao Y."/>
            <person name="Niu C."/>
            <person name="Cao S."/>
            <person name="Zhang Y."/>
        </authorList>
    </citation>
    <scope>NUCLEOTIDE SEQUENCE</scope>
    <source>
        <tissue evidence="19">Muscle</tissue>
    </source>
</reference>
<dbReference type="InterPro" id="IPR018184">
    <property type="entry name" value="Integrin_alpha_C_CS"/>
</dbReference>
<organism evidence="19 20">
    <name type="scientific">Phrynocephalus forsythii</name>
    <dbReference type="NCBI Taxonomy" id="171643"/>
    <lineage>
        <taxon>Eukaryota</taxon>
        <taxon>Metazoa</taxon>
        <taxon>Chordata</taxon>
        <taxon>Craniata</taxon>
        <taxon>Vertebrata</taxon>
        <taxon>Euteleostomi</taxon>
        <taxon>Lepidosauria</taxon>
        <taxon>Squamata</taxon>
        <taxon>Bifurcata</taxon>
        <taxon>Unidentata</taxon>
        <taxon>Episquamata</taxon>
        <taxon>Toxicofera</taxon>
        <taxon>Iguania</taxon>
        <taxon>Acrodonta</taxon>
        <taxon>Agamidae</taxon>
        <taxon>Agaminae</taxon>
        <taxon>Phrynocephalus</taxon>
    </lineage>
</organism>
<dbReference type="GO" id="GO:0008305">
    <property type="term" value="C:integrin complex"/>
    <property type="evidence" value="ECO:0007669"/>
    <property type="project" value="InterPro"/>
</dbReference>
<dbReference type="GO" id="GO:0033627">
    <property type="term" value="P:cell adhesion mediated by integrin"/>
    <property type="evidence" value="ECO:0007669"/>
    <property type="project" value="TreeGrafter"/>
</dbReference>
<feature type="repeat" description="FG-GAP" evidence="15">
    <location>
        <begin position="440"/>
        <end position="500"/>
    </location>
</feature>
<dbReference type="InterPro" id="IPR013517">
    <property type="entry name" value="FG-GAP"/>
</dbReference>
<evidence type="ECO:0000259" key="18">
    <source>
        <dbReference type="PROSITE" id="PS50234"/>
    </source>
</evidence>
<dbReference type="Pfam" id="PF00092">
    <property type="entry name" value="VWA"/>
    <property type="match status" value="1"/>
</dbReference>